<feature type="chain" id="PRO_5040921240" description="Methyltransferase type 12 domain-containing protein" evidence="1">
    <location>
        <begin position="23"/>
        <end position="532"/>
    </location>
</feature>
<accession>A0A9W7A3Y2</accession>
<dbReference type="AlphaFoldDB" id="A0A9W7A3Y2"/>
<evidence type="ECO:0000313" key="3">
    <source>
        <dbReference type="EMBL" id="GMH63011.1"/>
    </source>
</evidence>
<dbReference type="Proteomes" id="UP001165122">
    <property type="component" value="Unassembled WGS sequence"/>
</dbReference>
<protein>
    <recommendedName>
        <fullName evidence="2">Methyltransferase type 12 domain-containing protein</fullName>
    </recommendedName>
</protein>
<dbReference type="EMBL" id="BRXW01000524">
    <property type="protein sequence ID" value="GMH63011.1"/>
    <property type="molecule type" value="Genomic_DNA"/>
</dbReference>
<sequence>MKLPPPIALCLFLWTLLLTVCADPTDTTTNVGKQYANLPYPPRNPADEAVRLLSDVHPAYLDFYIFQRRVMTMPLDASPPPSTSTRVLIAGGGTGDVVVYLAEMCSRFIEGNYKYRCGGSAGVEFYHLDLSNASIDIAKERLRMRGLLLGVEGVTVNFLQGSLLGLEFEEGRLALGLEKDIKFDYINSVGVLHHLASPTQGLRSLNSVLKPDGGMFIMLYGAHGRTGVYDVQSAIKDMGVDTVANPKICLDIVKSLISSLPPTHRLYKTVELMSQGDNLWPEESEIYDIFCHSQDRAYTVEQVFEFISEGGQGELTMASWHQPVLYRPSTYIKLAEETKLLTQLFMGVEDEVRLFALAEKLGGSVHGKHQFFLEKKKEGGGAIYKGRDWEVTGCGTREFQDTVLCSSMEEDIKDFTKDMWGEKFSEAYKADKGLNCVMQFEGATAGHGIEVKKNFPCSVMRVLSLIDCRRSVLQIWEEVVRLEGFGDSSWWRGNGGEGGLEVIWVIAKKLFEVGYVVPLLDGGGGWGEGGEL</sequence>
<dbReference type="InterPro" id="IPR029063">
    <property type="entry name" value="SAM-dependent_MTases_sf"/>
</dbReference>
<dbReference type="Pfam" id="PF08242">
    <property type="entry name" value="Methyltransf_12"/>
    <property type="match status" value="1"/>
</dbReference>
<reference evidence="4" key="1">
    <citation type="journal article" date="2023" name="Commun. Biol.">
        <title>Genome analysis of Parmales, the sister group of diatoms, reveals the evolutionary specialization of diatoms from phago-mixotrophs to photoautotrophs.</title>
        <authorList>
            <person name="Ban H."/>
            <person name="Sato S."/>
            <person name="Yoshikawa S."/>
            <person name="Yamada K."/>
            <person name="Nakamura Y."/>
            <person name="Ichinomiya M."/>
            <person name="Sato N."/>
            <person name="Blanc-Mathieu R."/>
            <person name="Endo H."/>
            <person name="Kuwata A."/>
            <person name="Ogata H."/>
        </authorList>
    </citation>
    <scope>NUCLEOTIDE SEQUENCE [LARGE SCALE GENOMIC DNA]</scope>
    <source>
        <strain evidence="4">NIES 3700</strain>
    </source>
</reference>
<evidence type="ECO:0000259" key="2">
    <source>
        <dbReference type="Pfam" id="PF08242"/>
    </source>
</evidence>
<proteinExistence type="predicted"/>
<feature type="signal peptide" evidence="1">
    <location>
        <begin position="1"/>
        <end position="22"/>
    </location>
</feature>
<comment type="caution">
    <text evidence="3">The sequence shown here is derived from an EMBL/GenBank/DDBJ whole genome shotgun (WGS) entry which is preliminary data.</text>
</comment>
<evidence type="ECO:0000256" key="1">
    <source>
        <dbReference type="SAM" id="SignalP"/>
    </source>
</evidence>
<evidence type="ECO:0000313" key="4">
    <source>
        <dbReference type="Proteomes" id="UP001165122"/>
    </source>
</evidence>
<dbReference type="SUPFAM" id="SSF53335">
    <property type="entry name" value="S-adenosyl-L-methionine-dependent methyltransferases"/>
    <property type="match status" value="1"/>
</dbReference>
<dbReference type="CDD" id="cd02440">
    <property type="entry name" value="AdoMet_MTases"/>
    <property type="match status" value="1"/>
</dbReference>
<organism evidence="3 4">
    <name type="scientific">Triparma laevis f. longispina</name>
    <dbReference type="NCBI Taxonomy" id="1714387"/>
    <lineage>
        <taxon>Eukaryota</taxon>
        <taxon>Sar</taxon>
        <taxon>Stramenopiles</taxon>
        <taxon>Ochrophyta</taxon>
        <taxon>Bolidophyceae</taxon>
        <taxon>Parmales</taxon>
        <taxon>Triparmaceae</taxon>
        <taxon>Triparma</taxon>
    </lineage>
</organism>
<keyword evidence="1" id="KW-0732">Signal</keyword>
<feature type="domain" description="Methyltransferase type 12" evidence="2">
    <location>
        <begin position="90"/>
        <end position="213"/>
    </location>
</feature>
<name>A0A9W7A3Y2_9STRA</name>
<gene>
    <name evidence="3" type="ORF">TrLO_g10673</name>
</gene>
<dbReference type="InterPro" id="IPR013217">
    <property type="entry name" value="Methyltransf_12"/>
</dbReference>
<dbReference type="OrthoDB" id="195556at2759"/>
<dbReference type="Gene3D" id="3.40.50.150">
    <property type="entry name" value="Vaccinia Virus protein VP39"/>
    <property type="match status" value="1"/>
</dbReference>
<keyword evidence="4" id="KW-1185">Reference proteome</keyword>